<dbReference type="EC" id="2.1.1.233" evidence="1"/>
<keyword evidence="1" id="KW-0808">Transferase</keyword>
<comment type="caution">
    <text evidence="1">The sequence shown here is derived from an EMBL/GenBank/DDBJ whole genome shotgun (WGS) entry which is preliminary data.</text>
</comment>
<proteinExistence type="predicted"/>
<evidence type="ECO:0000313" key="1">
    <source>
        <dbReference type="EMBL" id="KAK8206624.1"/>
    </source>
</evidence>
<evidence type="ECO:0000313" key="2">
    <source>
        <dbReference type="Proteomes" id="UP001320706"/>
    </source>
</evidence>
<gene>
    <name evidence="1" type="primary">PPM1</name>
    <name evidence="1" type="ORF">M8818_004458</name>
</gene>
<dbReference type="EMBL" id="JAMKPW020000022">
    <property type="protein sequence ID" value="KAK8206624.1"/>
    <property type="molecule type" value="Genomic_DNA"/>
</dbReference>
<dbReference type="Proteomes" id="UP001320706">
    <property type="component" value="Unassembled WGS sequence"/>
</dbReference>
<reference evidence="1" key="1">
    <citation type="submission" date="2024-02" db="EMBL/GenBank/DDBJ databases">
        <title>Metagenome Assembled Genome of Zalaria obscura JY119.</title>
        <authorList>
            <person name="Vighnesh L."/>
            <person name="Jagadeeshwari U."/>
            <person name="Venkata Ramana C."/>
            <person name="Sasikala C."/>
        </authorList>
    </citation>
    <scope>NUCLEOTIDE SEQUENCE</scope>
    <source>
        <strain evidence="1">JY119</strain>
    </source>
</reference>
<accession>A0ACC3SC21</accession>
<protein>
    <submittedName>
        <fullName evidence="1">Carboxy methyl transferase for protein phosphatase 2A</fullName>
        <ecNumber evidence="1">2.1.1.233</ecNumber>
    </submittedName>
</protein>
<sequence>MAAPQIPNLNTLRGRTRLRGGLRGRGRGGFGPEDPQSEEDQDAARDKIIQQTDNDASSSRMSAVALGYLDDEYARAFIQGQIPRRYPIINRGTYVRTTAIDRLVDNFLCQEPSARKQIISLGAGSDTRFFRRKDVKNVVYHEIDFPSNTEQKISAIERTPLLLNALQSTLPSPADLQVSAEKTALASTTYNIHPLDLRTLASPELGGASSPPQLPNLDPTLPTLVLSECCLCYLPPEVTTSILQRVSNSVISPTAPLALIVYEPIRPYDSFGKTMISNLASRGIHLQTLKKYSSLDAQRLRLKHAGLVDGQGARDIESIYYGEGEEEWITPEERRRIEGLEWLDEVEEWRLLARHYCVAWGWRDGDGDGVFSKAWGGVAGSRTAAENADDEML</sequence>
<keyword evidence="2" id="KW-1185">Reference proteome</keyword>
<name>A0ACC3SC21_9PEZI</name>
<organism evidence="1 2">
    <name type="scientific">Zalaria obscura</name>
    <dbReference type="NCBI Taxonomy" id="2024903"/>
    <lineage>
        <taxon>Eukaryota</taxon>
        <taxon>Fungi</taxon>
        <taxon>Dikarya</taxon>
        <taxon>Ascomycota</taxon>
        <taxon>Pezizomycotina</taxon>
        <taxon>Dothideomycetes</taxon>
        <taxon>Dothideomycetidae</taxon>
        <taxon>Dothideales</taxon>
        <taxon>Zalariaceae</taxon>
        <taxon>Zalaria</taxon>
    </lineage>
</organism>
<keyword evidence="1" id="KW-0489">Methyltransferase</keyword>